<feature type="domain" description="CHAT" evidence="2">
    <location>
        <begin position="72"/>
        <end position="366"/>
    </location>
</feature>
<dbReference type="EMBL" id="JAENHO010000018">
    <property type="protein sequence ID" value="MBL7261244.1"/>
    <property type="molecule type" value="Genomic_DNA"/>
</dbReference>
<dbReference type="Gene3D" id="1.25.40.10">
    <property type="entry name" value="Tetratricopeptide repeat domain"/>
    <property type="match status" value="1"/>
</dbReference>
<protein>
    <submittedName>
        <fullName evidence="3">CHAT domain-containing protein</fullName>
    </submittedName>
</protein>
<accession>A0ABS1W3C8</accession>
<evidence type="ECO:0000313" key="4">
    <source>
        <dbReference type="Proteomes" id="UP000598996"/>
    </source>
</evidence>
<dbReference type="RefSeq" id="WP_202997970.1">
    <property type="nucleotide sequence ID" value="NZ_JAENHO010000018.1"/>
</dbReference>
<keyword evidence="4" id="KW-1185">Reference proteome</keyword>
<dbReference type="SUPFAM" id="SSF48452">
    <property type="entry name" value="TPR-like"/>
    <property type="match status" value="1"/>
</dbReference>
<gene>
    <name evidence="3" type="ORF">JKJ07_43865</name>
</gene>
<evidence type="ECO:0000259" key="1">
    <source>
        <dbReference type="Pfam" id="PF05729"/>
    </source>
</evidence>
<dbReference type="SUPFAM" id="SSF52540">
    <property type="entry name" value="P-loop containing nucleoside triphosphate hydrolases"/>
    <property type="match status" value="1"/>
</dbReference>
<reference evidence="3 4" key="1">
    <citation type="submission" date="2021-01" db="EMBL/GenBank/DDBJ databases">
        <title>Actinoplanes sp. nov. LDG1-01 isolated from lichen.</title>
        <authorList>
            <person name="Saeng-In P."/>
            <person name="Phongsopitanun W."/>
            <person name="Kanchanasin P."/>
            <person name="Yuki M."/>
            <person name="Kudo T."/>
            <person name="Ohkuma M."/>
            <person name="Tanasupawat S."/>
        </authorList>
    </citation>
    <scope>NUCLEOTIDE SEQUENCE [LARGE SCALE GENOMIC DNA]</scope>
    <source>
        <strain evidence="3 4">LDG1-01</strain>
    </source>
</reference>
<dbReference type="InterPro" id="IPR019734">
    <property type="entry name" value="TPR_rpt"/>
</dbReference>
<proteinExistence type="predicted"/>
<evidence type="ECO:0000313" key="3">
    <source>
        <dbReference type="EMBL" id="MBL7261244.1"/>
    </source>
</evidence>
<dbReference type="SMART" id="SM00028">
    <property type="entry name" value="TPR"/>
    <property type="match status" value="3"/>
</dbReference>
<dbReference type="PANTHER" id="PTHR47691:SF3">
    <property type="entry name" value="HTH-TYPE TRANSCRIPTIONAL REGULATOR RV0890C-RELATED"/>
    <property type="match status" value="1"/>
</dbReference>
<dbReference type="PANTHER" id="PTHR47691">
    <property type="entry name" value="REGULATOR-RELATED"/>
    <property type="match status" value="1"/>
</dbReference>
<dbReference type="PRINTS" id="PR00364">
    <property type="entry name" value="DISEASERSIST"/>
</dbReference>
<dbReference type="Gene3D" id="3.40.50.300">
    <property type="entry name" value="P-loop containing nucleotide triphosphate hydrolases"/>
    <property type="match status" value="1"/>
</dbReference>
<dbReference type="Proteomes" id="UP000598996">
    <property type="component" value="Unassembled WGS sequence"/>
</dbReference>
<dbReference type="InterPro" id="IPR011990">
    <property type="entry name" value="TPR-like_helical_dom_sf"/>
</dbReference>
<organism evidence="3 4">
    <name type="scientific">Paractinoplanes lichenicola</name>
    <dbReference type="NCBI Taxonomy" id="2802976"/>
    <lineage>
        <taxon>Bacteria</taxon>
        <taxon>Bacillati</taxon>
        <taxon>Actinomycetota</taxon>
        <taxon>Actinomycetes</taxon>
        <taxon>Micromonosporales</taxon>
        <taxon>Micromonosporaceae</taxon>
        <taxon>Paractinoplanes</taxon>
    </lineage>
</organism>
<feature type="domain" description="NACHT" evidence="1">
    <location>
        <begin position="443"/>
        <end position="606"/>
    </location>
</feature>
<sequence length="1073" mass="118387">MTVIAVRERSAGADGSFSVDVRVGDAEHTAVVAGPFDAAQEQELVWYFEEHLRYPFLDWDRRDAAALAVADYGRALFGQLFADEEARHSYRKLRESGFDGCRIEVVGSAGLHRLHWETLRDPEYATPLAVRLPLTRRVTGQGTRFDLPADRAAVNILVVTARPDGPKDVGYRTVSRPLLEALRQADVPVTVEFVRPGTWAALRDALQAKSETVGTGWFQVVHFDVHGLFGAHKTLEEGRRGGRLTFDPAEVPAFEGQQGVLFFETATDGVAQPVPAKQVAELLAEHRVPVAVLNACQSATQSATEAGLAQQLAQAGVPLAVGMAYSVTVSAAAAAMPVLYGKFAAGSRPIEAAHAARRALFEKRGRRGYFDQVIDLEDWVLPVVFSQRPFDLRLRARTPAEEAEFYEREAEVGPEPSPRYGFVGRDLDVQAIERRLLMAGNELLVRGMAGAGKSTLLAHLGWWWHRTGLVERVFAFSYEDRAWTADQIVREIAKKLLTAVEQTVLDSFSESARLERIAGLLRARRFLLVLDNAESITASPAAIPHALDSPQRDRLVELLRRLRGGRSLVLIGSRQDEGWLVAGNSYDLPGLDPQAASQLVERILHEHGGSHYRSDPGHRDALRELVKLLGGYPLPMTVVLPALGTTTPAEILAQLQQGDVAADPVGIIRRAIEYSHGNLDPTVQQSMLLLAPFTATIPTGPVLSAYQEELEAIDSVRALGTIDLAAAINETARVGLATPHQFLPLAEVVPILPYFLRTRLNNQPDLTAAARHAHYRLHLGLAKAIHDLLTGLDPRSRAVGQALAQAMYANLITAIEHGTDTGQYIEVLVAAIAVYLRRRNQLAAFAQLLADVLNRHRADGGGHSQLESAFLNGFAGRTALDQHRLDDAEHYYRVELTIRENTDDRKGQATAHHQLGVVTRTRRRFGEAERHYRQALDIYLDLEDRHSAAITYYQLGSTAQERQRVNEAERHYRQALDIFLSFNDRSNIATVYHQLGVLCHVQDRHEEALTAMLSSAIYWHEDTGLWPGNALVGIVKVREHIADEAFIAAVRSIVPASMVDDFLEALRGTSDGE</sequence>
<dbReference type="InterPro" id="IPR024983">
    <property type="entry name" value="CHAT_dom"/>
</dbReference>
<dbReference type="Pfam" id="PF12770">
    <property type="entry name" value="CHAT"/>
    <property type="match status" value="1"/>
</dbReference>
<comment type="caution">
    <text evidence="3">The sequence shown here is derived from an EMBL/GenBank/DDBJ whole genome shotgun (WGS) entry which is preliminary data.</text>
</comment>
<dbReference type="InterPro" id="IPR007111">
    <property type="entry name" value="NACHT_NTPase"/>
</dbReference>
<evidence type="ECO:0000259" key="2">
    <source>
        <dbReference type="Pfam" id="PF12770"/>
    </source>
</evidence>
<dbReference type="Pfam" id="PF05729">
    <property type="entry name" value="NACHT"/>
    <property type="match status" value="1"/>
</dbReference>
<dbReference type="InterPro" id="IPR027417">
    <property type="entry name" value="P-loop_NTPase"/>
</dbReference>
<name>A0ABS1W3C8_9ACTN</name>
<dbReference type="Pfam" id="PF13424">
    <property type="entry name" value="TPR_12"/>
    <property type="match status" value="2"/>
</dbReference>